<accession>A0AAE3NZH4</accession>
<proteinExistence type="predicted"/>
<keyword evidence="8" id="KW-1185">Reference proteome</keyword>
<dbReference type="PANTHER" id="PTHR37323:SF1">
    <property type="entry name" value="L-ORNITHINE N(ALPHA)-ACYLTRANSFERASE"/>
    <property type="match status" value="1"/>
</dbReference>
<dbReference type="SMART" id="SM00563">
    <property type="entry name" value="PlsC"/>
    <property type="match status" value="1"/>
</dbReference>
<evidence type="ECO:0000313" key="8">
    <source>
        <dbReference type="Proteomes" id="UP001221302"/>
    </source>
</evidence>
<dbReference type="EMBL" id="JARGDL010000021">
    <property type="protein sequence ID" value="MDF1612921.1"/>
    <property type="molecule type" value="Genomic_DNA"/>
</dbReference>
<keyword evidence="3" id="KW-0808">Transferase</keyword>
<evidence type="ECO:0000256" key="3">
    <source>
        <dbReference type="ARBA" id="ARBA00022679"/>
    </source>
</evidence>
<comment type="pathway">
    <text evidence="1">Lipid metabolism.</text>
</comment>
<keyword evidence="5 7" id="KW-0012">Acyltransferase</keyword>
<dbReference type="GO" id="GO:0006629">
    <property type="term" value="P:lipid metabolic process"/>
    <property type="evidence" value="ECO:0007669"/>
    <property type="project" value="UniProtKB-KW"/>
</dbReference>
<dbReference type="InterPro" id="IPR002123">
    <property type="entry name" value="Plipid/glycerol_acylTrfase"/>
</dbReference>
<evidence type="ECO:0000313" key="7">
    <source>
        <dbReference type="EMBL" id="MDF1612921.1"/>
    </source>
</evidence>
<protein>
    <submittedName>
        <fullName evidence="7">Lysophospholipid acyltransferase family protein</fullName>
    </submittedName>
</protein>
<dbReference type="SUPFAM" id="SSF55729">
    <property type="entry name" value="Acyl-CoA N-acyltransferases (Nat)"/>
    <property type="match status" value="1"/>
</dbReference>
<dbReference type="RefSeq" id="WP_321536691.1">
    <property type="nucleotide sequence ID" value="NZ_JARGDL010000021.1"/>
</dbReference>
<keyword evidence="2" id="KW-0444">Lipid biosynthesis</keyword>
<dbReference type="Pfam" id="PF13444">
    <property type="entry name" value="Acetyltransf_5"/>
    <property type="match status" value="1"/>
</dbReference>
<dbReference type="Proteomes" id="UP001221302">
    <property type="component" value="Unassembled WGS sequence"/>
</dbReference>
<organism evidence="7 8">
    <name type="scientific">Stygiobacter electus</name>
    <dbReference type="NCBI Taxonomy" id="3032292"/>
    <lineage>
        <taxon>Bacteria</taxon>
        <taxon>Pseudomonadati</taxon>
        <taxon>Ignavibacteriota</taxon>
        <taxon>Ignavibacteria</taxon>
        <taxon>Ignavibacteriales</taxon>
        <taxon>Melioribacteraceae</taxon>
        <taxon>Stygiobacter</taxon>
    </lineage>
</organism>
<evidence type="ECO:0000256" key="1">
    <source>
        <dbReference type="ARBA" id="ARBA00005189"/>
    </source>
</evidence>
<comment type="caution">
    <text evidence="7">The sequence shown here is derived from an EMBL/GenBank/DDBJ whole genome shotgun (WGS) entry which is preliminary data.</text>
</comment>
<evidence type="ECO:0000259" key="6">
    <source>
        <dbReference type="SMART" id="SM00563"/>
    </source>
</evidence>
<dbReference type="PANTHER" id="PTHR37323">
    <property type="entry name" value="GCN5-RELATED N-ACETYLTRANSFERASE"/>
    <property type="match status" value="1"/>
</dbReference>
<keyword evidence="4" id="KW-0443">Lipid metabolism</keyword>
<gene>
    <name evidence="7" type="ORF">P0M35_12220</name>
</gene>
<feature type="domain" description="Phospholipid/glycerol acyltransferase" evidence="6">
    <location>
        <begin position="77"/>
        <end position="194"/>
    </location>
</feature>
<dbReference type="SUPFAM" id="SSF69593">
    <property type="entry name" value="Glycerol-3-phosphate (1)-acyltransferase"/>
    <property type="match status" value="1"/>
</dbReference>
<name>A0AAE3NZH4_9BACT</name>
<evidence type="ECO:0000256" key="4">
    <source>
        <dbReference type="ARBA" id="ARBA00023098"/>
    </source>
</evidence>
<dbReference type="Pfam" id="PF19576">
    <property type="entry name" value="Acyltransf_2"/>
    <property type="match status" value="1"/>
</dbReference>
<sequence>MIDFNSLLNEKIKTRFFKKFLLYFISKLLYTNRINEFLKINSHLDARNFINELFESLSFSFEISNQDIQKIPAEGRVICVSNHPIGSLDGLSLLKLFLDIRSDVKILANDILLNVNNIKDYIIPVNVFDGKLNKNSFNEIKNALIEDKAVIIFPSGTVSRLKGLSIVESKWNKGAIHFAQKFNSPILPVYINAKNSVLFYIISAINKRLSSLLLVHELFNKKNVKIKIKIGNIIPSKVFASGNISEFYQIKLLKKHVYELKKNRPKEIFHTEKNIIHPIDRRLLKREFNSCELIGLTNEGYRLYVVDKKISPQILIELGRLRELTFRKVGEGTGKKFDLDIYDDYYKHLVIWDENNLEIVGSYRIGFANEIVTNYNTNKLYTSSLFNFSEKFKNEILPYSIELGRSFIQKKYWNSNALYYLFQGIGSIINNNNSIKYLFGPVSISNNYSQNAKEQIVFLYKKWYSKSYNLVTGKNEFIISKDVHNKLLSEYDSKDRIADFNKLKKNLKIEGFTIPILFKHYVELCEEGGANFLSFNVDPDFENCIDGFLVIEIDKIKEEKKRKYIQQIHKIKIPA</sequence>
<dbReference type="InterPro" id="IPR052351">
    <property type="entry name" value="Ornithine_N-alpha-AT"/>
</dbReference>
<dbReference type="AlphaFoldDB" id="A0AAE3NZH4"/>
<evidence type="ECO:0000256" key="5">
    <source>
        <dbReference type="ARBA" id="ARBA00023315"/>
    </source>
</evidence>
<evidence type="ECO:0000256" key="2">
    <source>
        <dbReference type="ARBA" id="ARBA00022516"/>
    </source>
</evidence>
<dbReference type="InterPro" id="IPR016181">
    <property type="entry name" value="Acyl_CoA_acyltransferase"/>
</dbReference>
<dbReference type="GO" id="GO:0016746">
    <property type="term" value="F:acyltransferase activity"/>
    <property type="evidence" value="ECO:0007669"/>
    <property type="project" value="UniProtKB-KW"/>
</dbReference>
<reference evidence="7" key="1">
    <citation type="submission" date="2023-03" db="EMBL/GenBank/DDBJ databases">
        <title>Stygiobacter electus gen. nov., sp. nov., facultatively anaerobic thermotolerant bacterium of the class Ignavibacteria from a well of Yessentuki mineral water deposit.</title>
        <authorList>
            <person name="Podosokorskaya O.A."/>
            <person name="Elcheninov A.G."/>
            <person name="Petrova N.F."/>
            <person name="Zavarzina D.G."/>
            <person name="Kublanov I.V."/>
            <person name="Merkel A.Y."/>
        </authorList>
    </citation>
    <scope>NUCLEOTIDE SEQUENCE</scope>
    <source>
        <strain evidence="7">09-Me</strain>
    </source>
</reference>
<dbReference type="InterPro" id="IPR045746">
    <property type="entry name" value="ACT14924-like_Acyltransf_dom"/>
</dbReference>